<dbReference type="AlphaFoldDB" id="A0A2Z3GUU3"/>
<dbReference type="Gene3D" id="2.130.10.10">
    <property type="entry name" value="YVTN repeat-like/Quinoprotein amine dehydrogenase"/>
    <property type="match status" value="1"/>
</dbReference>
<keyword evidence="2" id="KW-1185">Reference proteome</keyword>
<protein>
    <submittedName>
        <fullName evidence="1">WD40 repeat domain-containing protein</fullName>
    </submittedName>
</protein>
<dbReference type="InterPro" id="IPR015943">
    <property type="entry name" value="WD40/YVTN_repeat-like_dom_sf"/>
</dbReference>
<dbReference type="Proteomes" id="UP000245802">
    <property type="component" value="Chromosome"/>
</dbReference>
<accession>A0A2Z3GUU3</accession>
<proteinExistence type="predicted"/>
<evidence type="ECO:0000313" key="1">
    <source>
        <dbReference type="EMBL" id="AWM35832.1"/>
    </source>
</evidence>
<dbReference type="KEGG" id="gog:C1280_01500"/>
<dbReference type="EMBL" id="CP025958">
    <property type="protein sequence ID" value="AWM35832.1"/>
    <property type="molecule type" value="Genomic_DNA"/>
</dbReference>
<sequence>MSIFDKRLIDPDEGALAGALGRAMRAANRDNRYQDNRMSRDAAFWGRFSQDVLRSGGAAGRRRSCKGGRAVPEVIAGWWTDPAGRKHVRVIGRTRSRYSRARSETQLRVLPPWWHVYPEAVLGVRGARGDGERYVAACRCGAIGTPESLGWMGDTCGPCFDQLSDGGRPAGGFGQFAGWSVNLTRFGFTTDGRGLLGQGLSGAFRTVSRADGSEVTGRKRLSNHISAIAAGAGGAVVALHDGGIYRWDDGTADLEHVLRSRQVWGRVALASNATRLTLVAYQQALTVDLTADRPQYERSPAVEGVSSLRYTPDGKRLIGLTFTGELRELDVARGKAIPIRAGAFGDQPGGYAPSTEFALTADGSAALVRRQSYNPHRVLVRHVPLAGGPVVELKVPDWHQPTALAYSPDGAHAVTAETESGWVGFWDVSSGKSLGFVRAVLEDHAWRGGQAEFAPDGSAVAVSYSTGHPGHGSTVAVWPWPDVLRAAGA</sequence>
<dbReference type="SUPFAM" id="SSF82171">
    <property type="entry name" value="DPP6 N-terminal domain-like"/>
    <property type="match status" value="1"/>
</dbReference>
<organism evidence="1 2">
    <name type="scientific">Gemmata obscuriglobus</name>
    <dbReference type="NCBI Taxonomy" id="114"/>
    <lineage>
        <taxon>Bacteria</taxon>
        <taxon>Pseudomonadati</taxon>
        <taxon>Planctomycetota</taxon>
        <taxon>Planctomycetia</taxon>
        <taxon>Gemmatales</taxon>
        <taxon>Gemmataceae</taxon>
        <taxon>Gemmata</taxon>
    </lineage>
</organism>
<evidence type="ECO:0000313" key="2">
    <source>
        <dbReference type="Proteomes" id="UP000245802"/>
    </source>
</evidence>
<name>A0A2Z3GUU3_9BACT</name>
<dbReference type="RefSeq" id="WP_010039603.1">
    <property type="nucleotide sequence ID" value="NZ_CP025958.1"/>
</dbReference>
<gene>
    <name evidence="1" type="ORF">C1280_01500</name>
</gene>
<reference evidence="1 2" key="1">
    <citation type="submission" date="2018-01" db="EMBL/GenBank/DDBJ databases">
        <title>G. obscuriglobus.</title>
        <authorList>
            <person name="Franke J."/>
            <person name="Blomberg W."/>
            <person name="Selmecki A."/>
        </authorList>
    </citation>
    <scope>NUCLEOTIDE SEQUENCE [LARGE SCALE GENOMIC DNA]</scope>
    <source>
        <strain evidence="1 2">DSM 5831</strain>
    </source>
</reference>